<evidence type="ECO:0000256" key="2">
    <source>
        <dbReference type="ARBA" id="ARBA00022723"/>
    </source>
</evidence>
<dbReference type="PANTHER" id="PTHR46470:SF2">
    <property type="entry name" value="GLYCERALDEHYDE 3-PHOSPHATE PHOSPHATASE"/>
    <property type="match status" value="1"/>
</dbReference>
<dbReference type="EC" id="3.-.-.-" evidence="5"/>
<accession>T1DC92</accession>
<evidence type="ECO:0000256" key="4">
    <source>
        <dbReference type="ARBA" id="ARBA00022842"/>
    </source>
</evidence>
<dbReference type="Gene3D" id="3.40.50.1000">
    <property type="entry name" value="HAD superfamily/HAD-like"/>
    <property type="match status" value="1"/>
</dbReference>
<organism evidence="5">
    <name type="scientific">mine drainage metagenome</name>
    <dbReference type="NCBI Taxonomy" id="410659"/>
    <lineage>
        <taxon>unclassified sequences</taxon>
        <taxon>metagenomes</taxon>
        <taxon>ecological metagenomes</taxon>
    </lineage>
</organism>
<dbReference type="PANTHER" id="PTHR46470">
    <property type="entry name" value="N-ACYLNEURAMINATE-9-PHOSPHATASE"/>
    <property type="match status" value="1"/>
</dbReference>
<evidence type="ECO:0000256" key="1">
    <source>
        <dbReference type="ARBA" id="ARBA00001946"/>
    </source>
</evidence>
<dbReference type="InterPro" id="IPR006439">
    <property type="entry name" value="HAD-SF_hydro_IA"/>
</dbReference>
<dbReference type="GO" id="GO:0046872">
    <property type="term" value="F:metal ion binding"/>
    <property type="evidence" value="ECO:0007669"/>
    <property type="project" value="UniProtKB-KW"/>
</dbReference>
<dbReference type="NCBIfam" id="TIGR01549">
    <property type="entry name" value="HAD-SF-IA-v1"/>
    <property type="match status" value="1"/>
</dbReference>
<dbReference type="EMBL" id="AUZX01001457">
    <property type="protein sequence ID" value="EQD79049.1"/>
    <property type="molecule type" value="Genomic_DNA"/>
</dbReference>
<dbReference type="Pfam" id="PF13242">
    <property type="entry name" value="Hydrolase_like"/>
    <property type="match status" value="1"/>
</dbReference>
<feature type="non-terminal residue" evidence="5">
    <location>
        <position position="1"/>
    </location>
</feature>
<dbReference type="SUPFAM" id="SSF56784">
    <property type="entry name" value="HAD-like"/>
    <property type="match status" value="1"/>
</dbReference>
<reference evidence="5" key="1">
    <citation type="submission" date="2013-08" db="EMBL/GenBank/DDBJ databases">
        <authorList>
            <person name="Mendez C."/>
            <person name="Richter M."/>
            <person name="Ferrer M."/>
            <person name="Sanchez J."/>
        </authorList>
    </citation>
    <scope>NUCLEOTIDE SEQUENCE</scope>
</reference>
<dbReference type="GO" id="GO:0044281">
    <property type="term" value="P:small molecule metabolic process"/>
    <property type="evidence" value="ECO:0007669"/>
    <property type="project" value="UniProtKB-ARBA"/>
</dbReference>
<proteinExistence type="predicted"/>
<keyword evidence="2" id="KW-0479">Metal-binding</keyword>
<protein>
    <submittedName>
        <fullName evidence="5">Haloacid dehalogenase-like hydrolase domain protein</fullName>
        <ecNumber evidence="5">3.-.-.-</ecNumber>
    </submittedName>
</protein>
<dbReference type="AlphaFoldDB" id="T1DC92"/>
<dbReference type="InterPro" id="IPR036412">
    <property type="entry name" value="HAD-like_sf"/>
</dbReference>
<gene>
    <name evidence="5" type="ORF">B1A_01942</name>
</gene>
<keyword evidence="4" id="KW-0460">Magnesium</keyword>
<reference evidence="5" key="2">
    <citation type="journal article" date="2014" name="ISME J.">
        <title>Microbial stratification in low pH oxic and suboxic macroscopic growths along an acid mine drainage.</title>
        <authorList>
            <person name="Mendez-Garcia C."/>
            <person name="Mesa V."/>
            <person name="Sprenger R.R."/>
            <person name="Richter M."/>
            <person name="Diez M.S."/>
            <person name="Solano J."/>
            <person name="Bargiela R."/>
            <person name="Golyshina O.V."/>
            <person name="Manteca A."/>
            <person name="Ramos J.L."/>
            <person name="Gallego J.R."/>
            <person name="Llorente I."/>
            <person name="Martins Dos Santos V.A."/>
            <person name="Jensen O.N."/>
            <person name="Pelaez A.I."/>
            <person name="Sanchez J."/>
            <person name="Ferrer M."/>
        </authorList>
    </citation>
    <scope>NUCLEOTIDE SEQUENCE</scope>
</reference>
<dbReference type="GO" id="GO:0016791">
    <property type="term" value="F:phosphatase activity"/>
    <property type="evidence" value="ECO:0007669"/>
    <property type="project" value="TreeGrafter"/>
</dbReference>
<evidence type="ECO:0000256" key="3">
    <source>
        <dbReference type="ARBA" id="ARBA00022801"/>
    </source>
</evidence>
<keyword evidence="3 5" id="KW-0378">Hydrolase</keyword>
<dbReference type="InterPro" id="IPR051400">
    <property type="entry name" value="HAD-like_hydrolase"/>
</dbReference>
<sequence length="99" mass="10663">AAHGLSQYFPIQIISEEVGHAKPDEAFFRIALGRTGVEPSDAVMIGDDPHADIGGAKAAGIRTVWLNRANAAWPAKTPVEPDAQARDLTEATRLVLNYR</sequence>
<dbReference type="NCBIfam" id="TIGR01509">
    <property type="entry name" value="HAD-SF-IA-v3"/>
    <property type="match status" value="1"/>
</dbReference>
<dbReference type="InterPro" id="IPR023214">
    <property type="entry name" value="HAD_sf"/>
</dbReference>
<name>T1DC92_9ZZZZ</name>
<evidence type="ECO:0000313" key="5">
    <source>
        <dbReference type="EMBL" id="EQD79049.1"/>
    </source>
</evidence>
<comment type="caution">
    <text evidence="5">The sequence shown here is derived from an EMBL/GenBank/DDBJ whole genome shotgun (WGS) entry which is preliminary data.</text>
</comment>
<comment type="cofactor">
    <cofactor evidence="1">
        <name>Mg(2+)</name>
        <dbReference type="ChEBI" id="CHEBI:18420"/>
    </cofactor>
</comment>